<dbReference type="Proteomes" id="UP000288405">
    <property type="component" value="Unassembled WGS sequence"/>
</dbReference>
<evidence type="ECO:0000313" key="10">
    <source>
        <dbReference type="EMBL" id="RUO30457.1"/>
    </source>
</evidence>
<comment type="caution">
    <text evidence="10">The sequence shown here is derived from an EMBL/GenBank/DDBJ whole genome shotgun (WGS) entry which is preliminary data.</text>
</comment>
<evidence type="ECO:0000256" key="2">
    <source>
        <dbReference type="ARBA" id="ARBA00022723"/>
    </source>
</evidence>
<keyword evidence="5 10" id="KW-0223">Dioxygenase</keyword>
<dbReference type="Pfam" id="PF13532">
    <property type="entry name" value="2OG-FeII_Oxy_2"/>
    <property type="match status" value="1"/>
</dbReference>
<evidence type="ECO:0000256" key="7">
    <source>
        <dbReference type="ARBA" id="ARBA00023004"/>
    </source>
</evidence>
<dbReference type="Gene3D" id="2.60.120.590">
    <property type="entry name" value="Alpha-ketoglutarate-dependent dioxygenase AlkB-like"/>
    <property type="match status" value="1"/>
</dbReference>
<dbReference type="InterPro" id="IPR005123">
    <property type="entry name" value="Oxoglu/Fe-dep_dioxygenase_dom"/>
</dbReference>
<dbReference type="RefSeq" id="WP_126777243.1">
    <property type="nucleotide sequence ID" value="NZ_PIPM01000009.1"/>
</dbReference>
<dbReference type="GO" id="GO:0016705">
    <property type="term" value="F:oxidoreductase activity, acting on paired donors, with incorporation or reduction of molecular oxygen"/>
    <property type="evidence" value="ECO:0007669"/>
    <property type="project" value="UniProtKB-ARBA"/>
</dbReference>
<dbReference type="PANTHER" id="PTHR31212">
    <property type="entry name" value="ALPHA-KETOGLUTARATE-DEPENDENT DIOXYGENASE ALKB HOMOLOG 3"/>
    <property type="match status" value="1"/>
</dbReference>
<evidence type="ECO:0000256" key="6">
    <source>
        <dbReference type="ARBA" id="ARBA00023002"/>
    </source>
</evidence>
<dbReference type="GO" id="GO:0051213">
    <property type="term" value="F:dioxygenase activity"/>
    <property type="evidence" value="ECO:0007669"/>
    <property type="project" value="UniProtKB-KW"/>
</dbReference>
<evidence type="ECO:0000259" key="9">
    <source>
        <dbReference type="PROSITE" id="PS51471"/>
    </source>
</evidence>
<keyword evidence="3" id="KW-0227">DNA damage</keyword>
<feature type="domain" description="Fe2OG dioxygenase" evidence="9">
    <location>
        <begin position="102"/>
        <end position="199"/>
    </location>
</feature>
<dbReference type="InterPro" id="IPR037151">
    <property type="entry name" value="AlkB-like_sf"/>
</dbReference>
<evidence type="ECO:0000256" key="3">
    <source>
        <dbReference type="ARBA" id="ARBA00022763"/>
    </source>
</evidence>
<dbReference type="AlphaFoldDB" id="A0A432WDH2"/>
<proteinExistence type="predicted"/>
<dbReference type="EMBL" id="PIPM01000009">
    <property type="protein sequence ID" value="RUO30457.1"/>
    <property type="molecule type" value="Genomic_DNA"/>
</dbReference>
<accession>A0A432WDH2</accession>
<keyword evidence="8" id="KW-0234">DNA repair</keyword>
<organism evidence="10 11">
    <name type="scientific">Aliidiomarina sanyensis</name>
    <dbReference type="NCBI Taxonomy" id="1249555"/>
    <lineage>
        <taxon>Bacteria</taxon>
        <taxon>Pseudomonadati</taxon>
        <taxon>Pseudomonadota</taxon>
        <taxon>Gammaproteobacteria</taxon>
        <taxon>Alteromonadales</taxon>
        <taxon>Idiomarinaceae</taxon>
        <taxon>Aliidiomarina</taxon>
    </lineage>
</organism>
<dbReference type="GO" id="GO:0032451">
    <property type="term" value="F:demethylase activity"/>
    <property type="evidence" value="ECO:0007669"/>
    <property type="project" value="UniProtKB-ARBA"/>
</dbReference>
<dbReference type="GO" id="GO:0140097">
    <property type="term" value="F:catalytic activity, acting on DNA"/>
    <property type="evidence" value="ECO:0007669"/>
    <property type="project" value="UniProtKB-ARBA"/>
</dbReference>
<sequence length="207" mass="24295">MQHRIAIPSRYRLDAQDSELYYIADWLPINEANSAFQSLREEITWEQGEVFIFGKHHLTPRLQSWHGEPDAVYAYSNKMLLPKPWTPSLLNLKRKLEDLGIFTNSVLANLYRDGNDKMGWHRDNEKELGPQPVIASLSFGGQRDFVLRHRLTKQRICIPLENGSLFVMAGQTQHFWEHCLPRRARCHHERINLTYRTIIMGNPEEFV</sequence>
<name>A0A432WDH2_9GAMM</name>
<reference evidence="10 11" key="1">
    <citation type="journal article" date="2011" name="Front. Microbiol.">
        <title>Genomic signatures of strain selection and enhancement in Bacillus atrophaeus var. globigii, a historical biowarfare simulant.</title>
        <authorList>
            <person name="Gibbons H.S."/>
            <person name="Broomall S.M."/>
            <person name="McNew L.A."/>
            <person name="Daligault H."/>
            <person name="Chapman C."/>
            <person name="Bruce D."/>
            <person name="Karavis M."/>
            <person name="Krepps M."/>
            <person name="McGregor P.A."/>
            <person name="Hong C."/>
            <person name="Park K.H."/>
            <person name="Akmal A."/>
            <person name="Feldman A."/>
            <person name="Lin J.S."/>
            <person name="Chang W.E."/>
            <person name="Higgs B.W."/>
            <person name="Demirev P."/>
            <person name="Lindquist J."/>
            <person name="Liem A."/>
            <person name="Fochler E."/>
            <person name="Read T.D."/>
            <person name="Tapia R."/>
            <person name="Johnson S."/>
            <person name="Bishop-Lilly K.A."/>
            <person name="Detter C."/>
            <person name="Han C."/>
            <person name="Sozhamannan S."/>
            <person name="Rosenzweig C.N."/>
            <person name="Skowronski E.W."/>
        </authorList>
    </citation>
    <scope>NUCLEOTIDE SEQUENCE [LARGE SCALE GENOMIC DNA]</scope>
    <source>
        <strain evidence="10 11">GYP-17</strain>
    </source>
</reference>
<dbReference type="FunFam" id="2.60.120.590:FF:000004">
    <property type="entry name" value="DNA oxidative demethylase ALKBH2"/>
    <property type="match status" value="1"/>
</dbReference>
<dbReference type="PANTHER" id="PTHR31212:SF4">
    <property type="entry name" value="ALPHA-KETOGLUTARATE-DEPENDENT DIOXYGENASE ALKB HOMOLOG 3"/>
    <property type="match status" value="1"/>
</dbReference>
<evidence type="ECO:0000256" key="1">
    <source>
        <dbReference type="ARBA" id="ARBA00001954"/>
    </source>
</evidence>
<dbReference type="SUPFAM" id="SSF51197">
    <property type="entry name" value="Clavaminate synthase-like"/>
    <property type="match status" value="1"/>
</dbReference>
<keyword evidence="7" id="KW-0408">Iron</keyword>
<dbReference type="OrthoDB" id="190276at2"/>
<dbReference type="PROSITE" id="PS51471">
    <property type="entry name" value="FE2OG_OXY"/>
    <property type="match status" value="1"/>
</dbReference>
<evidence type="ECO:0000256" key="8">
    <source>
        <dbReference type="ARBA" id="ARBA00023204"/>
    </source>
</evidence>
<evidence type="ECO:0000313" key="11">
    <source>
        <dbReference type="Proteomes" id="UP000288405"/>
    </source>
</evidence>
<keyword evidence="11" id="KW-1185">Reference proteome</keyword>
<evidence type="ECO:0000256" key="5">
    <source>
        <dbReference type="ARBA" id="ARBA00022964"/>
    </source>
</evidence>
<keyword evidence="4" id="KW-0460">Magnesium</keyword>
<protein>
    <submittedName>
        <fullName evidence="10">Alpha-ketoglutarate-dependent dioxygenase AlkB</fullName>
    </submittedName>
</protein>
<dbReference type="GO" id="GO:0046872">
    <property type="term" value="F:metal ion binding"/>
    <property type="evidence" value="ECO:0007669"/>
    <property type="project" value="UniProtKB-KW"/>
</dbReference>
<keyword evidence="2" id="KW-0479">Metal-binding</keyword>
<dbReference type="GO" id="GO:0016787">
    <property type="term" value="F:hydrolase activity"/>
    <property type="evidence" value="ECO:0007669"/>
    <property type="project" value="UniProtKB-ARBA"/>
</dbReference>
<keyword evidence="6" id="KW-0560">Oxidoreductase</keyword>
<comment type="cofactor">
    <cofactor evidence="1">
        <name>Fe(2+)</name>
        <dbReference type="ChEBI" id="CHEBI:29033"/>
    </cofactor>
</comment>
<dbReference type="InterPro" id="IPR032854">
    <property type="entry name" value="ALKBH3"/>
</dbReference>
<dbReference type="InterPro" id="IPR027450">
    <property type="entry name" value="AlkB-like"/>
</dbReference>
<gene>
    <name evidence="10" type="ORF">CWE11_08770</name>
</gene>
<evidence type="ECO:0000256" key="4">
    <source>
        <dbReference type="ARBA" id="ARBA00022842"/>
    </source>
</evidence>
<dbReference type="GO" id="GO:0006307">
    <property type="term" value="P:DNA alkylation repair"/>
    <property type="evidence" value="ECO:0007669"/>
    <property type="project" value="InterPro"/>
</dbReference>